<organism evidence="2 3">
    <name type="scientific">Microbulbifer harenosus</name>
    <dbReference type="NCBI Taxonomy" id="2576840"/>
    <lineage>
        <taxon>Bacteria</taxon>
        <taxon>Pseudomonadati</taxon>
        <taxon>Pseudomonadota</taxon>
        <taxon>Gammaproteobacteria</taxon>
        <taxon>Cellvibrionales</taxon>
        <taxon>Microbulbiferaceae</taxon>
        <taxon>Microbulbifer</taxon>
    </lineage>
</organism>
<sequence>MKIIIGIILACFLSRYAHACSFAPGYQKFLMAPSIYRKDAKPEAPKITVKEIRRGEKGDPGMCADAGILVLKIENFKLNTGYSFTIENGVAEDSIFPEDYIAPVPGSRELMFVWLDGASYFQEPIELKVKVVAISLGGTESQPSYVKIEDPGRPKYR</sequence>
<reference evidence="2 3" key="1">
    <citation type="submission" date="2019-05" db="EMBL/GenBank/DDBJ databases">
        <title>Microbulbifer harenosus sp. nov., an alginate-degrading bacterium isolated from coastal sand.</title>
        <authorList>
            <person name="Huang H."/>
            <person name="Mo K."/>
            <person name="Bao S."/>
        </authorList>
    </citation>
    <scope>NUCLEOTIDE SEQUENCE [LARGE SCALE GENOMIC DNA]</scope>
    <source>
        <strain evidence="2 3">HB161719</strain>
    </source>
</reference>
<keyword evidence="3" id="KW-1185">Reference proteome</keyword>
<dbReference type="EMBL" id="VANI01000025">
    <property type="protein sequence ID" value="TLM73676.1"/>
    <property type="molecule type" value="Genomic_DNA"/>
</dbReference>
<evidence type="ECO:0000256" key="1">
    <source>
        <dbReference type="SAM" id="SignalP"/>
    </source>
</evidence>
<comment type="caution">
    <text evidence="2">The sequence shown here is derived from an EMBL/GenBank/DDBJ whole genome shotgun (WGS) entry which is preliminary data.</text>
</comment>
<dbReference type="Proteomes" id="UP000306791">
    <property type="component" value="Unassembled WGS sequence"/>
</dbReference>
<keyword evidence="1" id="KW-0732">Signal</keyword>
<dbReference type="RefSeq" id="WP_138237303.1">
    <property type="nucleotide sequence ID" value="NZ_CP185860.1"/>
</dbReference>
<gene>
    <name evidence="2" type="ORF">FDY93_18855</name>
</gene>
<protein>
    <submittedName>
        <fullName evidence="2">Uncharacterized protein</fullName>
    </submittedName>
</protein>
<evidence type="ECO:0000313" key="2">
    <source>
        <dbReference type="EMBL" id="TLM73676.1"/>
    </source>
</evidence>
<name>A0ABY2UI29_9GAMM</name>
<feature type="signal peptide" evidence="1">
    <location>
        <begin position="1"/>
        <end position="19"/>
    </location>
</feature>
<accession>A0ABY2UI29</accession>
<evidence type="ECO:0000313" key="3">
    <source>
        <dbReference type="Proteomes" id="UP000306791"/>
    </source>
</evidence>
<feature type="chain" id="PRO_5045738922" evidence="1">
    <location>
        <begin position="20"/>
        <end position="157"/>
    </location>
</feature>
<proteinExistence type="predicted"/>